<feature type="signal peptide" evidence="3">
    <location>
        <begin position="1"/>
        <end position="21"/>
    </location>
</feature>
<protein>
    <recommendedName>
        <fullName evidence="6">Import inner membrane translocase subunit Tim44</fullName>
    </recommendedName>
</protein>
<keyword evidence="3" id="KW-0732">Signal</keyword>
<dbReference type="RefSeq" id="WP_219871224.1">
    <property type="nucleotide sequence ID" value="NZ_JAHZIJ010000002.1"/>
</dbReference>
<feature type="region of interest" description="Disordered" evidence="1">
    <location>
        <begin position="24"/>
        <end position="64"/>
    </location>
</feature>
<keyword evidence="5" id="KW-1185">Reference proteome</keyword>
<gene>
    <name evidence="4" type="ORF">K0T92_04375</name>
</gene>
<evidence type="ECO:0008006" key="6">
    <source>
        <dbReference type="Google" id="ProtNLM"/>
    </source>
</evidence>
<feature type="transmembrane region" description="Helical" evidence="2">
    <location>
        <begin position="104"/>
        <end position="125"/>
    </location>
</feature>
<comment type="caution">
    <text evidence="4">The sequence shown here is derived from an EMBL/GenBank/DDBJ whole genome shotgun (WGS) entry which is preliminary data.</text>
</comment>
<reference evidence="4 5" key="1">
    <citation type="submission" date="2021-07" db="EMBL/GenBank/DDBJ databases">
        <title>Paenibacillus radiodurans sp. nov., isolated from the southeastern edge of Tengger Desert.</title>
        <authorList>
            <person name="Zhang G."/>
        </authorList>
    </citation>
    <scope>NUCLEOTIDE SEQUENCE [LARGE SCALE GENOMIC DNA]</scope>
    <source>
        <strain evidence="4 5">DT7-4</strain>
    </source>
</reference>
<feature type="transmembrane region" description="Helical" evidence="2">
    <location>
        <begin position="78"/>
        <end position="97"/>
    </location>
</feature>
<proteinExistence type="predicted"/>
<sequence length="139" mass="14950">MKKTLLLLMAFTLFVAFSAGAADARPRGGIKSPKKSFTQTPKKQVNESNSGTKAPGTPAAGTKANRGFFSGGSLMKGLMIGGIAGLLFGGMFANLGFLGDFLGLLINVLAIYVLFIAIRGIFRYFRNNRKPSNPDDWRR</sequence>
<feature type="compositionally biased region" description="Polar residues" evidence="1">
    <location>
        <begin position="35"/>
        <end position="52"/>
    </location>
</feature>
<organism evidence="4 5">
    <name type="scientific">Paenibacillus oenotherae</name>
    <dbReference type="NCBI Taxonomy" id="1435645"/>
    <lineage>
        <taxon>Bacteria</taxon>
        <taxon>Bacillati</taxon>
        <taxon>Bacillota</taxon>
        <taxon>Bacilli</taxon>
        <taxon>Bacillales</taxon>
        <taxon>Paenibacillaceae</taxon>
        <taxon>Paenibacillus</taxon>
    </lineage>
</organism>
<keyword evidence="2" id="KW-0472">Membrane</keyword>
<evidence type="ECO:0000256" key="1">
    <source>
        <dbReference type="SAM" id="MobiDB-lite"/>
    </source>
</evidence>
<evidence type="ECO:0000313" key="5">
    <source>
        <dbReference type="Proteomes" id="UP000812277"/>
    </source>
</evidence>
<feature type="chain" id="PRO_5046661134" description="Import inner membrane translocase subunit Tim44" evidence="3">
    <location>
        <begin position="22"/>
        <end position="139"/>
    </location>
</feature>
<dbReference type="Proteomes" id="UP000812277">
    <property type="component" value="Unassembled WGS sequence"/>
</dbReference>
<dbReference type="EMBL" id="JAHZIJ010000002">
    <property type="protein sequence ID" value="MBW7473968.1"/>
    <property type="molecule type" value="Genomic_DNA"/>
</dbReference>
<evidence type="ECO:0000256" key="3">
    <source>
        <dbReference type="SAM" id="SignalP"/>
    </source>
</evidence>
<evidence type="ECO:0000313" key="4">
    <source>
        <dbReference type="EMBL" id="MBW7473968.1"/>
    </source>
</evidence>
<keyword evidence="2" id="KW-0812">Transmembrane</keyword>
<evidence type="ECO:0000256" key="2">
    <source>
        <dbReference type="SAM" id="Phobius"/>
    </source>
</evidence>
<keyword evidence="2" id="KW-1133">Transmembrane helix</keyword>
<accession>A0ABS7D292</accession>
<name>A0ABS7D292_9BACL</name>